<dbReference type="AlphaFoldDB" id="A0A699T018"/>
<feature type="non-terminal residue" evidence="1">
    <location>
        <position position="1"/>
    </location>
</feature>
<sequence length="155" mass="18374">EEPIKGYAMFMFAKRLKGMKRPLRYLNKKNGNVHDKVKILREDLKKVQAELDKDPKNYKLKEDEMFLNNAYREAALDEEKVLIQKSKVNLLKEGDHNTAFFQNMMKGRKNKSRIVCVKDYMGNEFYDEEVANKFVDYFHNFLGSCDETYPIDMPD</sequence>
<name>A0A699T018_TANCI</name>
<feature type="non-terminal residue" evidence="1">
    <location>
        <position position="155"/>
    </location>
</feature>
<proteinExistence type="predicted"/>
<reference evidence="1" key="1">
    <citation type="journal article" date="2019" name="Sci. Rep.">
        <title>Draft genome of Tanacetum cinerariifolium, the natural source of mosquito coil.</title>
        <authorList>
            <person name="Yamashiro T."/>
            <person name="Shiraishi A."/>
            <person name="Satake H."/>
            <person name="Nakayama K."/>
        </authorList>
    </citation>
    <scope>NUCLEOTIDE SEQUENCE</scope>
</reference>
<protein>
    <submittedName>
        <fullName evidence="1">Uncharacterized protein</fullName>
    </submittedName>
</protein>
<dbReference type="EMBL" id="BKCJ011196906">
    <property type="protein sequence ID" value="GFD02274.1"/>
    <property type="molecule type" value="Genomic_DNA"/>
</dbReference>
<comment type="caution">
    <text evidence="1">The sequence shown here is derived from an EMBL/GenBank/DDBJ whole genome shotgun (WGS) entry which is preliminary data.</text>
</comment>
<accession>A0A699T018</accession>
<gene>
    <name evidence="1" type="ORF">Tci_874243</name>
</gene>
<organism evidence="1">
    <name type="scientific">Tanacetum cinerariifolium</name>
    <name type="common">Dalmatian daisy</name>
    <name type="synonym">Chrysanthemum cinerariifolium</name>
    <dbReference type="NCBI Taxonomy" id="118510"/>
    <lineage>
        <taxon>Eukaryota</taxon>
        <taxon>Viridiplantae</taxon>
        <taxon>Streptophyta</taxon>
        <taxon>Embryophyta</taxon>
        <taxon>Tracheophyta</taxon>
        <taxon>Spermatophyta</taxon>
        <taxon>Magnoliopsida</taxon>
        <taxon>eudicotyledons</taxon>
        <taxon>Gunneridae</taxon>
        <taxon>Pentapetalae</taxon>
        <taxon>asterids</taxon>
        <taxon>campanulids</taxon>
        <taxon>Asterales</taxon>
        <taxon>Asteraceae</taxon>
        <taxon>Asteroideae</taxon>
        <taxon>Anthemideae</taxon>
        <taxon>Anthemidinae</taxon>
        <taxon>Tanacetum</taxon>
    </lineage>
</organism>
<evidence type="ECO:0000313" key="1">
    <source>
        <dbReference type="EMBL" id="GFD02274.1"/>
    </source>
</evidence>